<dbReference type="SUPFAM" id="SSF103473">
    <property type="entry name" value="MFS general substrate transporter"/>
    <property type="match status" value="1"/>
</dbReference>
<evidence type="ECO:0000256" key="1">
    <source>
        <dbReference type="ARBA" id="ARBA00004651"/>
    </source>
</evidence>
<dbReference type="PROSITE" id="PS50850">
    <property type="entry name" value="MFS"/>
    <property type="match status" value="1"/>
</dbReference>
<feature type="transmembrane region" description="Helical" evidence="6">
    <location>
        <begin position="5"/>
        <end position="23"/>
    </location>
</feature>
<dbReference type="AlphaFoldDB" id="A0AAF0YI69"/>
<dbReference type="GO" id="GO:0005886">
    <property type="term" value="C:plasma membrane"/>
    <property type="evidence" value="ECO:0007669"/>
    <property type="project" value="UniProtKB-SubCell"/>
</dbReference>
<feature type="transmembrane region" description="Helical" evidence="6">
    <location>
        <begin position="153"/>
        <end position="175"/>
    </location>
</feature>
<comment type="subcellular location">
    <subcellularLocation>
        <location evidence="1">Cell membrane</location>
        <topology evidence="1">Multi-pass membrane protein</topology>
    </subcellularLocation>
</comment>
<dbReference type="KEGG" id="nmy:CJ229_007430"/>
<name>A0AAF0YI69_9STAP</name>
<feature type="transmembrane region" description="Helical" evidence="6">
    <location>
        <begin position="90"/>
        <end position="113"/>
    </location>
</feature>
<feature type="domain" description="Major facilitator superfamily (MFS) profile" evidence="7">
    <location>
        <begin position="1"/>
        <end position="377"/>
    </location>
</feature>
<protein>
    <submittedName>
        <fullName evidence="8">MFS transporter</fullName>
    </submittedName>
</protein>
<keyword evidence="2" id="KW-0813">Transport</keyword>
<dbReference type="Proteomes" id="UP000243626">
    <property type="component" value="Chromosome"/>
</dbReference>
<dbReference type="InterPro" id="IPR011701">
    <property type="entry name" value="MFS"/>
</dbReference>
<dbReference type="PANTHER" id="PTHR23531">
    <property type="entry name" value="QUINOLENE RESISTANCE PROTEIN NORA"/>
    <property type="match status" value="1"/>
</dbReference>
<dbReference type="PROSITE" id="PS00216">
    <property type="entry name" value="SUGAR_TRANSPORT_1"/>
    <property type="match status" value="1"/>
</dbReference>
<feature type="transmembrane region" description="Helical" evidence="6">
    <location>
        <begin position="353"/>
        <end position="372"/>
    </location>
</feature>
<evidence type="ECO:0000256" key="5">
    <source>
        <dbReference type="ARBA" id="ARBA00023136"/>
    </source>
</evidence>
<evidence type="ECO:0000256" key="4">
    <source>
        <dbReference type="ARBA" id="ARBA00022989"/>
    </source>
</evidence>
<evidence type="ECO:0000313" key="9">
    <source>
        <dbReference type="Proteomes" id="UP000243626"/>
    </source>
</evidence>
<dbReference type="CDD" id="cd17325">
    <property type="entry name" value="MFS_MdtG_SLC18_like"/>
    <property type="match status" value="1"/>
</dbReference>
<accession>A0AAF0YI69</accession>
<keyword evidence="5 6" id="KW-0472">Membrane</keyword>
<dbReference type="InterPro" id="IPR020846">
    <property type="entry name" value="MFS_dom"/>
</dbReference>
<feature type="transmembrane region" description="Helical" evidence="6">
    <location>
        <begin position="201"/>
        <end position="224"/>
    </location>
</feature>
<dbReference type="InterPro" id="IPR052714">
    <property type="entry name" value="MFS_Exporter"/>
</dbReference>
<proteinExistence type="predicted"/>
<evidence type="ECO:0000256" key="6">
    <source>
        <dbReference type="SAM" id="Phobius"/>
    </source>
</evidence>
<dbReference type="RefSeq" id="WP_102167774.1">
    <property type="nucleotide sequence ID" value="NZ_CP136964.1"/>
</dbReference>
<evidence type="ECO:0000256" key="2">
    <source>
        <dbReference type="ARBA" id="ARBA00022448"/>
    </source>
</evidence>
<organism evidence="8 9">
    <name type="scientific">Nosocomiicoccus massiliensis</name>
    <dbReference type="NCBI Taxonomy" id="1232430"/>
    <lineage>
        <taxon>Bacteria</taxon>
        <taxon>Bacillati</taxon>
        <taxon>Bacillota</taxon>
        <taxon>Bacilli</taxon>
        <taxon>Bacillales</taxon>
        <taxon>Staphylococcaceae</taxon>
        <taxon>Nosocomiicoccus</taxon>
    </lineage>
</organism>
<gene>
    <name evidence="8" type="ORF">CJ229_007430</name>
</gene>
<feature type="transmembrane region" description="Helical" evidence="6">
    <location>
        <begin position="290"/>
        <end position="307"/>
    </location>
</feature>
<reference evidence="9" key="1">
    <citation type="submission" date="2017-09" db="EMBL/GenBank/DDBJ databases">
        <title>Bacterial strain isolated from the female urinary microbiota.</title>
        <authorList>
            <person name="Thomas-White K."/>
            <person name="Kumar N."/>
            <person name="Forster S."/>
            <person name="Putonti C."/>
            <person name="Lawley T."/>
            <person name="Wolfe A.J."/>
        </authorList>
    </citation>
    <scope>NUCLEOTIDE SEQUENCE [LARGE SCALE GENOMIC DNA]</scope>
    <source>
        <strain evidence="9">UMB0959</strain>
    </source>
</reference>
<keyword evidence="9" id="KW-1185">Reference proteome</keyword>
<feature type="transmembrane region" description="Helical" evidence="6">
    <location>
        <begin position="67"/>
        <end position="84"/>
    </location>
</feature>
<feature type="transmembrane region" description="Helical" evidence="6">
    <location>
        <begin position="267"/>
        <end position="284"/>
    </location>
</feature>
<dbReference type="InterPro" id="IPR005829">
    <property type="entry name" value="Sugar_transporter_CS"/>
</dbReference>
<evidence type="ECO:0000256" key="3">
    <source>
        <dbReference type="ARBA" id="ARBA00022692"/>
    </source>
</evidence>
<dbReference type="GO" id="GO:0022857">
    <property type="term" value="F:transmembrane transporter activity"/>
    <property type="evidence" value="ECO:0007669"/>
    <property type="project" value="InterPro"/>
</dbReference>
<feature type="transmembrane region" description="Helical" evidence="6">
    <location>
        <begin position="125"/>
        <end position="147"/>
    </location>
</feature>
<sequence length="381" mass="41148">MRKLIYVIIIICFLDLFVQFPIVTPYALELGASEFMASVVVAAYSVTNVLGNVLGGYFSDRFGRKRTLLLGMILQVLIISSYISTPTIGVLIGIRVVHGFTSGMITPAAFSLVQDISRREAIGKAMALTGVSIGLAAIFGPAAGGILSSKYGYANTYLILALVYVVGLLLTIVAVKESTTVQSRREYNETKWTTLITRRPLVIAYISSLALMTSMGALSFALPIKTMSLGLDDRVTGMLLSVFGITAVIVFGSPLNNMFNRVAVNRLIKIGLVIISLAMILIHFGQGMSMLYAALGIYGIGYALVFPSMNKLIGQFTTMSERGKANGIFYAFFSVGSVVGSTLAGYFTEQFTIPFFSMAIVLIVLLVVFAVLDRGINFKEV</sequence>
<keyword evidence="4 6" id="KW-1133">Transmembrane helix</keyword>
<dbReference type="Gene3D" id="1.20.1250.20">
    <property type="entry name" value="MFS general substrate transporter like domains"/>
    <property type="match status" value="1"/>
</dbReference>
<feature type="transmembrane region" description="Helical" evidence="6">
    <location>
        <begin position="328"/>
        <end position="347"/>
    </location>
</feature>
<feature type="transmembrane region" description="Helical" evidence="6">
    <location>
        <begin position="236"/>
        <end position="255"/>
    </location>
</feature>
<reference evidence="8 9" key="2">
    <citation type="submission" date="2023-10" db="EMBL/GenBank/DDBJ databases">
        <authorList>
            <person name="Choi B."/>
        </authorList>
    </citation>
    <scope>NUCLEOTIDE SEQUENCE [LARGE SCALE GENOMIC DNA]</scope>
    <source>
        <strain evidence="8 9">UMB0959</strain>
    </source>
</reference>
<dbReference type="EMBL" id="CP136964">
    <property type="protein sequence ID" value="WOS95910.1"/>
    <property type="molecule type" value="Genomic_DNA"/>
</dbReference>
<dbReference type="InterPro" id="IPR036259">
    <property type="entry name" value="MFS_trans_sf"/>
</dbReference>
<feature type="transmembrane region" description="Helical" evidence="6">
    <location>
        <begin position="35"/>
        <end position="55"/>
    </location>
</feature>
<evidence type="ECO:0000259" key="7">
    <source>
        <dbReference type="PROSITE" id="PS50850"/>
    </source>
</evidence>
<keyword evidence="3 6" id="KW-0812">Transmembrane</keyword>
<dbReference type="PANTHER" id="PTHR23531:SF1">
    <property type="entry name" value="QUINOLENE RESISTANCE PROTEIN NORA"/>
    <property type="match status" value="1"/>
</dbReference>
<evidence type="ECO:0000313" key="8">
    <source>
        <dbReference type="EMBL" id="WOS95910.1"/>
    </source>
</evidence>
<dbReference type="Pfam" id="PF07690">
    <property type="entry name" value="MFS_1"/>
    <property type="match status" value="1"/>
</dbReference>